<dbReference type="Proteomes" id="UP000620156">
    <property type="component" value="Unassembled WGS sequence"/>
</dbReference>
<dbReference type="Pfam" id="PF19402">
    <property type="entry name" value="RamS"/>
    <property type="match status" value="1"/>
</dbReference>
<keyword evidence="2" id="KW-1185">Reference proteome</keyword>
<sequence>MSMYDLQGMEAHDEPATTMASEVSWWSCGNNRPSDISLFACG</sequence>
<accession>A0A918ETX8</accession>
<dbReference type="RefSeq" id="WP_189218877.1">
    <property type="nucleotide sequence ID" value="NZ_BMQK01000012.1"/>
</dbReference>
<dbReference type="InterPro" id="IPR045825">
    <property type="entry name" value="RamS"/>
</dbReference>
<dbReference type="AlphaFoldDB" id="A0A918ETX8"/>
<evidence type="ECO:0000313" key="2">
    <source>
        <dbReference type="Proteomes" id="UP000620156"/>
    </source>
</evidence>
<gene>
    <name evidence="1" type="ORF">GCM10010145_47100</name>
</gene>
<evidence type="ECO:0000313" key="1">
    <source>
        <dbReference type="EMBL" id="GGQ72095.1"/>
    </source>
</evidence>
<proteinExistence type="predicted"/>
<organism evidence="1 2">
    <name type="scientific">Streptomyces ruber</name>
    <dbReference type="NCBI Taxonomy" id="83378"/>
    <lineage>
        <taxon>Bacteria</taxon>
        <taxon>Bacillati</taxon>
        <taxon>Actinomycetota</taxon>
        <taxon>Actinomycetes</taxon>
        <taxon>Kitasatosporales</taxon>
        <taxon>Streptomycetaceae</taxon>
        <taxon>Streptomyces</taxon>
    </lineage>
</organism>
<dbReference type="NCBIfam" id="NF033212">
    <property type="entry name" value="SapB_AmfS_lanti"/>
    <property type="match status" value="1"/>
</dbReference>
<reference evidence="1" key="2">
    <citation type="submission" date="2020-09" db="EMBL/GenBank/DDBJ databases">
        <authorList>
            <person name="Sun Q."/>
            <person name="Ohkuma M."/>
        </authorList>
    </citation>
    <scope>NUCLEOTIDE SEQUENCE</scope>
    <source>
        <strain evidence="1">JCM 3131</strain>
    </source>
</reference>
<protein>
    <recommendedName>
        <fullName evidence="3">SapB/AmfS family lantipeptide</fullName>
    </recommendedName>
</protein>
<comment type="caution">
    <text evidence="1">The sequence shown here is derived from an EMBL/GenBank/DDBJ whole genome shotgun (WGS) entry which is preliminary data.</text>
</comment>
<name>A0A918ETX8_9ACTN</name>
<evidence type="ECO:0008006" key="3">
    <source>
        <dbReference type="Google" id="ProtNLM"/>
    </source>
</evidence>
<reference evidence="1" key="1">
    <citation type="journal article" date="2014" name="Int. J. Syst. Evol. Microbiol.">
        <title>Complete genome sequence of Corynebacterium casei LMG S-19264T (=DSM 44701T), isolated from a smear-ripened cheese.</title>
        <authorList>
            <consortium name="US DOE Joint Genome Institute (JGI-PGF)"/>
            <person name="Walter F."/>
            <person name="Albersmeier A."/>
            <person name="Kalinowski J."/>
            <person name="Ruckert C."/>
        </authorList>
    </citation>
    <scope>NUCLEOTIDE SEQUENCE</scope>
    <source>
        <strain evidence="1">JCM 3131</strain>
    </source>
</reference>
<dbReference type="EMBL" id="BMQK01000012">
    <property type="protein sequence ID" value="GGQ72095.1"/>
    <property type="molecule type" value="Genomic_DNA"/>
</dbReference>